<dbReference type="CDD" id="cd00342">
    <property type="entry name" value="gram_neg_porins"/>
    <property type="match status" value="1"/>
</dbReference>
<dbReference type="GO" id="GO:0015288">
    <property type="term" value="F:porin activity"/>
    <property type="evidence" value="ECO:0007669"/>
    <property type="project" value="InterPro"/>
</dbReference>
<name>A0A9N8S164_9BURK</name>
<dbReference type="AlphaFoldDB" id="A0A9N8S164"/>
<dbReference type="InterPro" id="IPR033900">
    <property type="entry name" value="Gram_neg_porin_domain"/>
</dbReference>
<dbReference type="Pfam" id="PF13609">
    <property type="entry name" value="Porin_4"/>
    <property type="match status" value="1"/>
</dbReference>
<dbReference type="SUPFAM" id="SSF56935">
    <property type="entry name" value="Porins"/>
    <property type="match status" value="2"/>
</dbReference>
<dbReference type="EMBL" id="CAJQZC010000010">
    <property type="protein sequence ID" value="CAG4916857.1"/>
    <property type="molecule type" value="Genomic_DNA"/>
</dbReference>
<protein>
    <recommendedName>
        <fullName evidence="1">Porin domain-containing protein</fullName>
    </recommendedName>
</protein>
<dbReference type="GO" id="GO:0016020">
    <property type="term" value="C:membrane"/>
    <property type="evidence" value="ECO:0007669"/>
    <property type="project" value="InterPro"/>
</dbReference>
<dbReference type="Proteomes" id="UP000789704">
    <property type="component" value="Unassembled WGS sequence"/>
</dbReference>
<comment type="caution">
    <text evidence="2">The sequence shown here is derived from an EMBL/GenBank/DDBJ whole genome shotgun (WGS) entry which is preliminary data.</text>
</comment>
<feature type="domain" description="Porin" evidence="1">
    <location>
        <begin position="100"/>
        <end position="168"/>
    </location>
</feature>
<reference evidence="2" key="1">
    <citation type="submission" date="2021-04" db="EMBL/GenBank/DDBJ databases">
        <authorList>
            <person name="Vanwijnsberghe S."/>
        </authorList>
    </citation>
    <scope>NUCLEOTIDE SEQUENCE</scope>
    <source>
        <strain evidence="2">LMG 31841</strain>
    </source>
</reference>
<dbReference type="InterPro" id="IPR023614">
    <property type="entry name" value="Porin_dom_sf"/>
</dbReference>
<evidence type="ECO:0000259" key="1">
    <source>
        <dbReference type="Pfam" id="PF13609"/>
    </source>
</evidence>
<evidence type="ECO:0000313" key="3">
    <source>
        <dbReference type="Proteomes" id="UP000789704"/>
    </source>
</evidence>
<accession>A0A9N8S164</accession>
<keyword evidence="3" id="KW-1185">Reference proteome</keyword>
<dbReference type="Gene3D" id="2.40.160.10">
    <property type="entry name" value="Porin"/>
    <property type="match status" value="2"/>
</dbReference>
<organism evidence="2 3">
    <name type="scientific">Paraburkholderia saeva</name>
    <dbReference type="NCBI Taxonomy" id="2777537"/>
    <lineage>
        <taxon>Bacteria</taxon>
        <taxon>Pseudomonadati</taxon>
        <taxon>Pseudomonadota</taxon>
        <taxon>Betaproteobacteria</taxon>
        <taxon>Burkholderiales</taxon>
        <taxon>Burkholderiaceae</taxon>
        <taxon>Paraburkholderia</taxon>
    </lineage>
</organism>
<proteinExistence type="predicted"/>
<gene>
    <name evidence="2" type="ORF">LMG31841_04620</name>
</gene>
<sequence>MPDRLIFMLVRLKVPAGLPARRQAGAFTLCRTRKMAPGHRTGSETAIASLGAASPAWAQNSVTLYGVLDEGIDYTNSNYKNPTGNGYIGIPLAAPGVALNTLKYQNFEVNGKYQFTPAFYVGAQYVYTMENYDASSGSVNPKIHSFGLMADYNFTKRTDVYVQGEYQKVAGDSTNSILDKAFIPGMQAPSSTGNQVAVRVALRHKFQNANTPAV</sequence>
<evidence type="ECO:0000313" key="2">
    <source>
        <dbReference type="EMBL" id="CAG4916857.1"/>
    </source>
</evidence>